<evidence type="ECO:0000313" key="1">
    <source>
        <dbReference type="EMBL" id="CBW15435.1"/>
    </source>
</evidence>
<accession>A0AB33QHM3</accession>
<gene>
    <name evidence="1" type="ordered locus">PARA_13330</name>
</gene>
<dbReference type="EMBL" id="FQ312002">
    <property type="protein sequence ID" value="CBW15435.1"/>
    <property type="molecule type" value="Genomic_DNA"/>
</dbReference>
<organism evidence="1 2">
    <name type="scientific">Haemophilus parainfluenzae (strain T3T1)</name>
    <dbReference type="NCBI Taxonomy" id="862965"/>
    <lineage>
        <taxon>Bacteria</taxon>
        <taxon>Pseudomonadati</taxon>
        <taxon>Pseudomonadota</taxon>
        <taxon>Gammaproteobacteria</taxon>
        <taxon>Pasteurellales</taxon>
        <taxon>Pasteurellaceae</taxon>
        <taxon>Haemophilus</taxon>
    </lineage>
</organism>
<sequence>MYSSLFSLNKKHRKARNWYNLQKLYTHKNGQFFDRTLEVL</sequence>
<proteinExistence type="predicted"/>
<evidence type="ECO:0000313" key="2">
    <source>
        <dbReference type="Proteomes" id="UP000007052"/>
    </source>
</evidence>
<name>A0AB33QHM3_HAEP3</name>
<dbReference type="KEGG" id="hpr:PARA_13330"/>
<dbReference type="AlphaFoldDB" id="A0AB33QHM3"/>
<dbReference type="Proteomes" id="UP000007052">
    <property type="component" value="Chromosome"/>
</dbReference>
<protein>
    <submittedName>
        <fullName evidence="1">Uncharacterized protein</fullName>
    </submittedName>
</protein>
<reference evidence="2" key="1">
    <citation type="submission" date="2010-07" db="EMBL/GenBank/DDBJ databases">
        <title>The genome sequence of Haemophilus parainfluenzae T3T1.</title>
        <authorList>
            <person name="Crook D."/>
            <person name="Hood D."/>
            <person name="Moxon R."/>
            <person name="Parkhill J."/>
            <person name="Aslett M."/>
            <person name="Bentley S.D."/>
        </authorList>
    </citation>
    <scope>NUCLEOTIDE SEQUENCE [LARGE SCALE GENOMIC DNA]</scope>
    <source>
        <strain evidence="2">T3T1</strain>
    </source>
</reference>